<gene>
    <name evidence="9" type="ORF">C7H85_16225</name>
</gene>
<dbReference type="PANTHER" id="PTHR43057">
    <property type="entry name" value="ARSENITE EFFLUX TRANSPORTER"/>
    <property type="match status" value="1"/>
</dbReference>
<evidence type="ECO:0000256" key="5">
    <source>
        <dbReference type="ARBA" id="ARBA00022692"/>
    </source>
</evidence>
<dbReference type="InterPro" id="IPR004706">
    <property type="entry name" value="Arsenical-R_Acr3"/>
</dbReference>
<dbReference type="Pfam" id="PF01758">
    <property type="entry name" value="SBF"/>
    <property type="match status" value="1"/>
</dbReference>
<evidence type="ECO:0000256" key="8">
    <source>
        <dbReference type="SAM" id="Phobius"/>
    </source>
</evidence>
<dbReference type="GO" id="GO:0015104">
    <property type="term" value="F:antimonite transmembrane transporter activity"/>
    <property type="evidence" value="ECO:0007669"/>
    <property type="project" value="TreeGrafter"/>
</dbReference>
<organism evidence="9 10">
    <name type="scientific">Zobellella endophytica</name>
    <dbReference type="NCBI Taxonomy" id="2116700"/>
    <lineage>
        <taxon>Bacteria</taxon>
        <taxon>Pseudomonadati</taxon>
        <taxon>Pseudomonadota</taxon>
        <taxon>Gammaproteobacteria</taxon>
        <taxon>Aeromonadales</taxon>
        <taxon>Aeromonadaceae</taxon>
        <taxon>Zobellella</taxon>
    </lineage>
</organism>
<dbReference type="GO" id="GO:0015105">
    <property type="term" value="F:arsenite transmembrane transporter activity"/>
    <property type="evidence" value="ECO:0007669"/>
    <property type="project" value="TreeGrafter"/>
</dbReference>
<feature type="transmembrane region" description="Helical" evidence="8">
    <location>
        <begin position="12"/>
        <end position="35"/>
    </location>
</feature>
<feature type="transmembrane region" description="Helical" evidence="8">
    <location>
        <begin position="166"/>
        <end position="189"/>
    </location>
</feature>
<evidence type="ECO:0000256" key="1">
    <source>
        <dbReference type="ARBA" id="ARBA00004651"/>
    </source>
</evidence>
<dbReference type="OrthoDB" id="3254016at2"/>
<evidence type="ECO:0000256" key="4">
    <source>
        <dbReference type="ARBA" id="ARBA00022475"/>
    </source>
</evidence>
<feature type="transmembrane region" description="Helical" evidence="8">
    <location>
        <begin position="201"/>
        <end position="223"/>
    </location>
</feature>
<dbReference type="GO" id="GO:0005886">
    <property type="term" value="C:plasma membrane"/>
    <property type="evidence" value="ECO:0007669"/>
    <property type="project" value="UniProtKB-SubCell"/>
</dbReference>
<comment type="caution">
    <text evidence="9">The sequence shown here is derived from an EMBL/GenBank/DDBJ whole genome shotgun (WGS) entry which is preliminary data.</text>
</comment>
<keyword evidence="7 8" id="KW-0472">Membrane</keyword>
<keyword evidence="10" id="KW-1185">Reference proteome</keyword>
<keyword evidence="6 8" id="KW-1133">Transmembrane helix</keyword>
<keyword evidence="5 8" id="KW-0812">Transmembrane</keyword>
<reference evidence="9 10" key="1">
    <citation type="submission" date="2018-03" db="EMBL/GenBank/DDBJ databases">
        <title>The draft genome of Zobellella sp. 59N8.</title>
        <authorList>
            <person name="Liu L."/>
            <person name="Li L."/>
            <person name="Zhang X."/>
            <person name="Liang L."/>
            <person name="Wang T."/>
        </authorList>
    </citation>
    <scope>NUCLEOTIDE SEQUENCE [LARGE SCALE GENOMIC DNA]</scope>
    <source>
        <strain evidence="9 10">59N8</strain>
    </source>
</reference>
<feature type="transmembrane region" description="Helical" evidence="8">
    <location>
        <begin position="41"/>
        <end position="59"/>
    </location>
</feature>
<comment type="similarity">
    <text evidence="2">Belongs to the arsenical resistance-3 (ACR3) (TC 2.A.59) family.</text>
</comment>
<evidence type="ECO:0000313" key="9">
    <source>
        <dbReference type="EMBL" id="PSJ43790.1"/>
    </source>
</evidence>
<dbReference type="Proteomes" id="UP000240243">
    <property type="component" value="Unassembled WGS sequence"/>
</dbReference>
<comment type="subcellular location">
    <subcellularLocation>
        <location evidence="1">Cell membrane</location>
        <topology evidence="1">Multi-pass membrane protein</topology>
    </subcellularLocation>
</comment>
<keyword evidence="3" id="KW-0813">Transport</keyword>
<dbReference type="InterPro" id="IPR002657">
    <property type="entry name" value="BilAc:Na_symport/Acr3"/>
</dbReference>
<feature type="transmembrane region" description="Helical" evidence="8">
    <location>
        <begin position="99"/>
        <end position="118"/>
    </location>
</feature>
<evidence type="ECO:0000256" key="2">
    <source>
        <dbReference type="ARBA" id="ARBA00010110"/>
    </source>
</evidence>
<evidence type="ECO:0000256" key="7">
    <source>
        <dbReference type="ARBA" id="ARBA00023136"/>
    </source>
</evidence>
<proteinExistence type="inferred from homology"/>
<dbReference type="GO" id="GO:0015297">
    <property type="term" value="F:antiporter activity"/>
    <property type="evidence" value="ECO:0007669"/>
    <property type="project" value="InterPro"/>
</dbReference>
<evidence type="ECO:0000256" key="3">
    <source>
        <dbReference type="ARBA" id="ARBA00022448"/>
    </source>
</evidence>
<dbReference type="PANTHER" id="PTHR43057:SF1">
    <property type="entry name" value="ARSENICAL-RESISTANCE PROTEIN 3"/>
    <property type="match status" value="1"/>
</dbReference>
<dbReference type="AlphaFoldDB" id="A0A2P7R0P5"/>
<evidence type="ECO:0000313" key="10">
    <source>
        <dbReference type="Proteomes" id="UP000240243"/>
    </source>
</evidence>
<feature type="transmembrane region" description="Helical" evidence="8">
    <location>
        <begin position="265"/>
        <end position="285"/>
    </location>
</feature>
<dbReference type="EMBL" id="PXYG01000008">
    <property type="protein sequence ID" value="PSJ43790.1"/>
    <property type="molecule type" value="Genomic_DNA"/>
</dbReference>
<name>A0A2P7R0P5_9GAMM</name>
<feature type="transmembrane region" description="Helical" evidence="8">
    <location>
        <begin position="71"/>
        <end position="93"/>
    </location>
</feature>
<accession>A0A2P7R0P5</accession>
<dbReference type="InterPro" id="IPR038770">
    <property type="entry name" value="Na+/solute_symporter_sf"/>
</dbReference>
<protein>
    <submittedName>
        <fullName evidence="9">Bile acid:sodium symporter</fullName>
    </submittedName>
</protein>
<sequence>MFLPRRDTLEKYQLLAYLAAIATGLLAGQLLPTAATLGERALWPLLALLLYSTFTQVPLVELRRALADRRFIGAAVLGNFVLLPLILWAGLPLLPDEPALRLGILLVLLVPCTDWFITFSQLGGGDARRALAFSPVSLLLQLALLPPYLWLLLGEPVATAAARQEMLLAFGGLILLPLLAAFITERWVAGASPRQRLIDRLAWCPVPLLALVLLVIAAGQVQLVSASLGLLPPLAGIYITFLLLAAGLARALAGAFRLPVAQGRTLAFSLGTRNSFVVLPLALALPPGQELAVVAIVFQSLIELLGMVAFLWWIPKQLFPASAAR</sequence>
<feature type="transmembrane region" description="Helical" evidence="8">
    <location>
        <begin position="235"/>
        <end position="253"/>
    </location>
</feature>
<dbReference type="Gene3D" id="1.20.1530.20">
    <property type="match status" value="1"/>
</dbReference>
<feature type="transmembrane region" description="Helical" evidence="8">
    <location>
        <begin position="130"/>
        <end position="151"/>
    </location>
</feature>
<feature type="transmembrane region" description="Helical" evidence="8">
    <location>
        <begin position="291"/>
        <end position="314"/>
    </location>
</feature>
<evidence type="ECO:0000256" key="6">
    <source>
        <dbReference type="ARBA" id="ARBA00022989"/>
    </source>
</evidence>
<keyword evidence="4" id="KW-1003">Cell membrane</keyword>